<dbReference type="OrthoDB" id="3561125at2759"/>
<evidence type="ECO:0000313" key="8">
    <source>
        <dbReference type="Proteomes" id="UP000678499"/>
    </source>
</evidence>
<proteinExistence type="predicted"/>
<dbReference type="GO" id="GO:0008270">
    <property type="term" value="F:zinc ion binding"/>
    <property type="evidence" value="ECO:0007669"/>
    <property type="project" value="UniProtKB-KW"/>
</dbReference>
<dbReference type="PANTHER" id="PTHR24409">
    <property type="entry name" value="ZINC FINGER PROTEIN 142"/>
    <property type="match status" value="1"/>
</dbReference>
<organism evidence="7">
    <name type="scientific">Notodromas monacha</name>
    <dbReference type="NCBI Taxonomy" id="399045"/>
    <lineage>
        <taxon>Eukaryota</taxon>
        <taxon>Metazoa</taxon>
        <taxon>Ecdysozoa</taxon>
        <taxon>Arthropoda</taxon>
        <taxon>Crustacea</taxon>
        <taxon>Oligostraca</taxon>
        <taxon>Ostracoda</taxon>
        <taxon>Podocopa</taxon>
        <taxon>Podocopida</taxon>
        <taxon>Cypridocopina</taxon>
        <taxon>Cypridoidea</taxon>
        <taxon>Cyprididae</taxon>
        <taxon>Notodromas</taxon>
    </lineage>
</organism>
<sequence>MEGNCEFLTKDWLRDVFETNGVYGTGEIVKFDAFEVSPGCEMGEGFVCAIFACHAVIVDKQDNSKTWDLIVKTHTTNPAMKKEIEETGMHEREISFYQHVVPALESLTTEPLPIPRMVSIGVDENRSIVLQDLRKMGLVKIPWDRGRTCRESVGNLFGEFGSSTRATDCSASEERVFFERAVPIHTECWYDAQAIRRLQIRWNALEEYLLKDASGVSEINEGAAVYEKLKKFDSIGEANWRHSFWLPLQTICHMDIYNRNLFFQPSDNPKNEGDEEGMHVKKCIVFDWQLVESMLPQDDLALMFLLNTAIEEAELQNSLIFYWKLFCKHLADLQVNIETLGDFTLEGFVESFGESLIRMMRVWIGCVHNMLNNEPSDNRKREVLSEIMVNQVPASRNDAICYICGKDAARKLSVHSVLKSSRDLTVKDFLLSLSIPFGCAIDLDENRGFTCGRCSDIIEKAFSFKRKFERQCNELKKRLDSGLEGVTYDFGDDFQKLNLSDFPESLGEPKVEENLDELVQDELELKSSLGETVGSNSASQSINLDRFSMSSIADSVDDVSVSKERKKARKKQKKARKFSCIACGKFSTSTASKFKKHFRSAHPGVKELRCVKCGRGTWREWMGKKHVCSGVNSLDDVNLASCLRPTKTVKTRVVYSQVESQSNPVEFDGILSGSYVETIRSEERTERYFLKAKSKMNYNRPNRVASQRSPVNCLVCGVLCSKTRNRSIGAALKRGEQLLGMFLVNTGILVAEDVCDFGCLCASCMAKASVGSWYEDMFNKTVESLKQLKRAAAGRAKQQDDGSVIFKDGVEMIEVSSGLVKEELMDESLDLKISEDAAALEFVDSIVGSEEFDLLTGVDAESPDNSLLHSLETDVLSSDILDDSLCSANFSIPFTLEEPAAAANTEPVSNVLQNIWPCPACDQKFSKAEYEDKTYQKHMFSHWAEVVPAPKANQIVSLESPERAESVVKTKPRRIKQRKCPQCSHVSNYSSSLRYHMKTAHAESSAYSCEHCEDTFRSESAKNTHTLKVHLKTSMYQCSHCDKEFFSASGYKCHLKSLEENVEMRICDQCGVTVPAYKLKRHVLNKHAAKRVYRCEHCENVKYSHKRLIRNHYASVHGIGQVQPRPEVPRVCNICGKSSNRRECFVAHMFEAHGVTLPHLKEFTCQICGKKFHNKNSYKRHESAHNQKKYLCQICPYASAYPSNLNNHIARMHKNSSDASASTTS</sequence>
<dbReference type="Pfam" id="PF02958">
    <property type="entry name" value="EcKL"/>
    <property type="match status" value="1"/>
</dbReference>
<dbReference type="GO" id="GO:0000977">
    <property type="term" value="F:RNA polymerase II transcription regulatory region sequence-specific DNA binding"/>
    <property type="evidence" value="ECO:0007669"/>
    <property type="project" value="TreeGrafter"/>
</dbReference>
<protein>
    <recommendedName>
        <fullName evidence="6">C2H2-type domain-containing protein</fullName>
    </recommendedName>
</protein>
<dbReference type="SUPFAM" id="SSF56112">
    <property type="entry name" value="Protein kinase-like (PK-like)"/>
    <property type="match status" value="1"/>
</dbReference>
<evidence type="ECO:0000256" key="2">
    <source>
        <dbReference type="ARBA" id="ARBA00022737"/>
    </source>
</evidence>
<accession>A0A7R9BUG0</accession>
<dbReference type="InterPro" id="IPR011009">
    <property type="entry name" value="Kinase-like_dom_sf"/>
</dbReference>
<dbReference type="InterPro" id="IPR036236">
    <property type="entry name" value="Znf_C2H2_sf"/>
</dbReference>
<feature type="domain" description="C2H2-type" evidence="6">
    <location>
        <begin position="1163"/>
        <end position="1190"/>
    </location>
</feature>
<feature type="domain" description="C2H2-type" evidence="6">
    <location>
        <begin position="1007"/>
        <end position="1030"/>
    </location>
</feature>
<dbReference type="PANTHER" id="PTHR24409:SF295">
    <property type="entry name" value="AZ2-RELATED"/>
    <property type="match status" value="1"/>
</dbReference>
<keyword evidence="2" id="KW-0677">Repeat</keyword>
<keyword evidence="8" id="KW-1185">Reference proteome</keyword>
<gene>
    <name evidence="7" type="ORF">NMOB1V02_LOCUS9467</name>
</gene>
<evidence type="ECO:0000313" key="7">
    <source>
        <dbReference type="EMBL" id="CAD7281831.1"/>
    </source>
</evidence>
<dbReference type="GO" id="GO:0000981">
    <property type="term" value="F:DNA-binding transcription factor activity, RNA polymerase II-specific"/>
    <property type="evidence" value="ECO:0007669"/>
    <property type="project" value="TreeGrafter"/>
</dbReference>
<dbReference type="EMBL" id="OA885259">
    <property type="protein sequence ID" value="CAD7281831.1"/>
    <property type="molecule type" value="Genomic_DNA"/>
</dbReference>
<evidence type="ECO:0000256" key="1">
    <source>
        <dbReference type="ARBA" id="ARBA00022723"/>
    </source>
</evidence>
<dbReference type="PROSITE" id="PS00028">
    <property type="entry name" value="ZINC_FINGER_C2H2_1"/>
    <property type="match status" value="2"/>
</dbReference>
<dbReference type="Proteomes" id="UP000678499">
    <property type="component" value="Unassembled WGS sequence"/>
</dbReference>
<evidence type="ECO:0000256" key="4">
    <source>
        <dbReference type="ARBA" id="ARBA00022833"/>
    </source>
</evidence>
<dbReference type="Gene3D" id="3.30.160.60">
    <property type="entry name" value="Classic Zinc Finger"/>
    <property type="match status" value="5"/>
</dbReference>
<keyword evidence="4" id="KW-0862">Zinc</keyword>
<dbReference type="SMART" id="SM00355">
    <property type="entry name" value="ZnF_C2H2"/>
    <property type="match status" value="10"/>
</dbReference>
<keyword evidence="1" id="KW-0479">Metal-binding</keyword>
<dbReference type="AlphaFoldDB" id="A0A7R9BUG0"/>
<name>A0A7R9BUG0_9CRUS</name>
<dbReference type="GO" id="GO:0005634">
    <property type="term" value="C:nucleus"/>
    <property type="evidence" value="ECO:0007669"/>
    <property type="project" value="TreeGrafter"/>
</dbReference>
<evidence type="ECO:0000256" key="5">
    <source>
        <dbReference type="PROSITE-ProRule" id="PRU00042"/>
    </source>
</evidence>
<dbReference type="InterPro" id="IPR013087">
    <property type="entry name" value="Znf_C2H2_type"/>
</dbReference>
<dbReference type="PROSITE" id="PS50157">
    <property type="entry name" value="ZINC_FINGER_C2H2_2"/>
    <property type="match status" value="2"/>
</dbReference>
<dbReference type="EMBL" id="CAJPEX010003222">
    <property type="protein sequence ID" value="CAG0921983.1"/>
    <property type="molecule type" value="Genomic_DNA"/>
</dbReference>
<reference evidence="7" key="1">
    <citation type="submission" date="2020-11" db="EMBL/GenBank/DDBJ databases">
        <authorList>
            <person name="Tran Van P."/>
        </authorList>
    </citation>
    <scope>NUCLEOTIDE SEQUENCE</scope>
</reference>
<evidence type="ECO:0000259" key="6">
    <source>
        <dbReference type="PROSITE" id="PS50157"/>
    </source>
</evidence>
<dbReference type="InterPro" id="IPR004119">
    <property type="entry name" value="EcKL"/>
</dbReference>
<dbReference type="SUPFAM" id="SSF57667">
    <property type="entry name" value="beta-beta-alpha zinc fingers"/>
    <property type="match status" value="3"/>
</dbReference>
<evidence type="ECO:0000256" key="3">
    <source>
        <dbReference type="ARBA" id="ARBA00022771"/>
    </source>
</evidence>
<keyword evidence="3 5" id="KW-0863">Zinc-finger</keyword>